<dbReference type="RefSeq" id="WP_150351403.1">
    <property type="nucleotide sequence ID" value="NZ_CP044081.1"/>
</dbReference>
<dbReference type="Pfam" id="PF07370">
    <property type="entry name" value="DUF1489"/>
    <property type="match status" value="1"/>
</dbReference>
<evidence type="ECO:0000313" key="2">
    <source>
        <dbReference type="Proteomes" id="UP000324507"/>
    </source>
</evidence>
<dbReference type="AlphaFoldDB" id="A0A5P2QVC9"/>
<proteinExistence type="predicted"/>
<gene>
    <name evidence="1" type="ORF">FOB51_18140</name>
</gene>
<accession>A0A5P2QVC9</accession>
<organism evidence="1 2">
    <name type="scientific">Paracoccus yeei</name>
    <dbReference type="NCBI Taxonomy" id="147645"/>
    <lineage>
        <taxon>Bacteria</taxon>
        <taxon>Pseudomonadati</taxon>
        <taxon>Pseudomonadota</taxon>
        <taxon>Alphaproteobacteria</taxon>
        <taxon>Rhodobacterales</taxon>
        <taxon>Paracoccaceae</taxon>
        <taxon>Paracoccus</taxon>
    </lineage>
</organism>
<sequence>MSGPLNLMKLCVGCDTPAALDQWQRHHWQGGPARHVTRMWPKRQDELLAGGSIYWVFKGIMQARQRLIGLEEVTSADGIRRCALILEPGLVRVAAVPRRAFQGWRYLTAGDAPPDLPAGREDEPSLPPDIARALAEMGLR</sequence>
<evidence type="ECO:0000313" key="1">
    <source>
        <dbReference type="EMBL" id="QEU09770.1"/>
    </source>
</evidence>
<dbReference type="InterPro" id="IPR008320">
    <property type="entry name" value="UCP032025"/>
</dbReference>
<name>A0A5P2QVC9_9RHOB</name>
<dbReference type="PIRSF" id="PIRSF032025">
    <property type="entry name" value="UCP032025"/>
    <property type="match status" value="1"/>
</dbReference>
<dbReference type="EMBL" id="CP044081">
    <property type="protein sequence ID" value="QEU09770.1"/>
    <property type="molecule type" value="Genomic_DNA"/>
</dbReference>
<dbReference type="Proteomes" id="UP000324507">
    <property type="component" value="Chromosome"/>
</dbReference>
<protein>
    <submittedName>
        <fullName evidence="1">DUF1489 family protein</fullName>
    </submittedName>
</protein>
<reference evidence="1 2" key="1">
    <citation type="submission" date="2019-09" db="EMBL/GenBank/DDBJ databases">
        <title>FDA dAtabase for Regulatory Grade micrObial Sequences (FDA-ARGOS): Supporting development and validation of Infectious Disease Dx tests.</title>
        <authorList>
            <person name="Sciortino C."/>
            <person name="Tallon L."/>
            <person name="Sadzewicz L."/>
            <person name="Vavikolanu K."/>
            <person name="Mehta A."/>
            <person name="Aluvathingal J."/>
            <person name="Nadendla S."/>
            <person name="Nandy P."/>
            <person name="Geyer C."/>
            <person name="Yan Y."/>
            <person name="Sichtig H."/>
        </authorList>
    </citation>
    <scope>NUCLEOTIDE SEQUENCE [LARGE SCALE GENOMIC DNA]</scope>
    <source>
        <strain evidence="1 2">FDAARGOS_643</strain>
    </source>
</reference>